<organism evidence="7 8">
    <name type="scientific">Aneurinibacillus aneurinilyticus</name>
    <name type="common">Bacillus aneurinolyticus</name>
    <dbReference type="NCBI Taxonomy" id="1391"/>
    <lineage>
        <taxon>Bacteria</taxon>
        <taxon>Bacillati</taxon>
        <taxon>Bacillota</taxon>
        <taxon>Bacilli</taxon>
        <taxon>Bacillales</taxon>
        <taxon>Paenibacillaceae</taxon>
        <taxon>Aneurinibacillus group</taxon>
        <taxon>Aneurinibacillus</taxon>
    </lineage>
</organism>
<dbReference type="GO" id="GO:0046872">
    <property type="term" value="F:metal ion binding"/>
    <property type="evidence" value="ECO:0007669"/>
    <property type="project" value="UniProtKB-KW"/>
</dbReference>
<dbReference type="Pfam" id="PF02630">
    <property type="entry name" value="SCO1-SenC"/>
    <property type="match status" value="1"/>
</dbReference>
<feature type="disulfide bond" description="Redox-active" evidence="4">
    <location>
        <begin position="75"/>
        <end position="79"/>
    </location>
</feature>
<comment type="similarity">
    <text evidence="1">Belongs to the SCO1/2 family.</text>
</comment>
<dbReference type="PROSITE" id="PS51352">
    <property type="entry name" value="THIOREDOXIN_2"/>
    <property type="match status" value="1"/>
</dbReference>
<keyword evidence="4" id="KW-1015">Disulfide bond</keyword>
<evidence type="ECO:0000313" key="7">
    <source>
        <dbReference type="EMBL" id="NME99211.1"/>
    </source>
</evidence>
<evidence type="ECO:0000256" key="4">
    <source>
        <dbReference type="PIRSR" id="PIRSR603782-2"/>
    </source>
</evidence>
<proteinExistence type="inferred from homology"/>
<reference evidence="7 8" key="1">
    <citation type="submission" date="2020-04" db="EMBL/GenBank/DDBJ databases">
        <authorList>
            <person name="Hitch T.C.A."/>
            <person name="Wylensek D."/>
            <person name="Clavel T."/>
        </authorList>
    </citation>
    <scope>NUCLEOTIDE SEQUENCE [LARGE SCALE GENOMIC DNA]</scope>
    <source>
        <strain evidence="7 8">WB01_D5_05</strain>
    </source>
</reference>
<accession>A0A848CW84</accession>
<dbReference type="InterPro" id="IPR036249">
    <property type="entry name" value="Thioredoxin-like_sf"/>
</dbReference>
<feature type="binding site" evidence="3">
    <location>
        <position position="79"/>
    </location>
    <ligand>
        <name>Cu cation</name>
        <dbReference type="ChEBI" id="CHEBI:23378"/>
    </ligand>
</feature>
<evidence type="ECO:0000256" key="1">
    <source>
        <dbReference type="ARBA" id="ARBA00010996"/>
    </source>
</evidence>
<feature type="binding site" evidence="3">
    <location>
        <position position="75"/>
    </location>
    <ligand>
        <name>Cu cation</name>
        <dbReference type="ChEBI" id="CHEBI:23378"/>
    </ligand>
</feature>
<dbReference type="InterPro" id="IPR003782">
    <property type="entry name" value="SCO1/SenC"/>
</dbReference>
<keyword evidence="5" id="KW-1133">Transmembrane helix</keyword>
<dbReference type="PANTHER" id="PTHR12151">
    <property type="entry name" value="ELECTRON TRANSPORT PROTIN SCO1/SENC FAMILY MEMBER"/>
    <property type="match status" value="1"/>
</dbReference>
<protein>
    <submittedName>
        <fullName evidence="7">Redoxin domain-containing protein</fullName>
    </submittedName>
</protein>
<dbReference type="Gene3D" id="3.40.30.10">
    <property type="entry name" value="Glutaredoxin"/>
    <property type="match status" value="1"/>
</dbReference>
<dbReference type="OrthoDB" id="9811998at2"/>
<evidence type="ECO:0000256" key="2">
    <source>
        <dbReference type="ARBA" id="ARBA00023008"/>
    </source>
</evidence>
<keyword evidence="3" id="KW-0479">Metal-binding</keyword>
<dbReference type="SUPFAM" id="SSF52833">
    <property type="entry name" value="Thioredoxin-like"/>
    <property type="match status" value="1"/>
</dbReference>
<evidence type="ECO:0000313" key="8">
    <source>
        <dbReference type="Proteomes" id="UP000561326"/>
    </source>
</evidence>
<dbReference type="AlphaFoldDB" id="A0A848CW84"/>
<feature type="transmembrane region" description="Helical" evidence="5">
    <location>
        <begin position="12"/>
        <end position="32"/>
    </location>
</feature>
<keyword evidence="5" id="KW-0472">Membrane</keyword>
<evidence type="ECO:0000256" key="3">
    <source>
        <dbReference type="PIRSR" id="PIRSR603782-1"/>
    </source>
</evidence>
<dbReference type="CDD" id="cd02968">
    <property type="entry name" value="SCO"/>
    <property type="match status" value="1"/>
</dbReference>
<evidence type="ECO:0000256" key="5">
    <source>
        <dbReference type="SAM" id="Phobius"/>
    </source>
</evidence>
<dbReference type="Proteomes" id="UP000561326">
    <property type="component" value="Unassembled WGS sequence"/>
</dbReference>
<dbReference type="GeneID" id="92840546"/>
<comment type="caution">
    <text evidence="7">The sequence shown here is derived from an EMBL/GenBank/DDBJ whole genome shotgun (WGS) entry which is preliminary data.</text>
</comment>
<evidence type="ECO:0000259" key="6">
    <source>
        <dbReference type="PROSITE" id="PS51352"/>
    </source>
</evidence>
<feature type="domain" description="Thioredoxin" evidence="6">
    <location>
        <begin position="37"/>
        <end position="202"/>
    </location>
</feature>
<feature type="binding site" evidence="3">
    <location>
        <position position="165"/>
    </location>
    <ligand>
        <name>Cu cation</name>
        <dbReference type="ChEBI" id="CHEBI:23378"/>
    </ligand>
</feature>
<dbReference type="EMBL" id="JABAGO010000024">
    <property type="protein sequence ID" value="NME99211.1"/>
    <property type="molecule type" value="Genomic_DNA"/>
</dbReference>
<dbReference type="InterPro" id="IPR013766">
    <property type="entry name" value="Thioredoxin_domain"/>
</dbReference>
<name>A0A848CW84_ANEAE</name>
<keyword evidence="2 3" id="KW-0186">Copper</keyword>
<dbReference type="RefSeq" id="WP_021623230.1">
    <property type="nucleotide sequence ID" value="NZ_CABKST010000207.1"/>
</dbReference>
<sequence>MVLHKLKRNRFAIIASLLIIVVLFVIVYQFMWGSRQLPVIDKAPSFTMSDMYGKQVSLQDSDGKVRLVSFHYTRCPDICQATNLNIIRIQQKLKEEDMLGNKTQLLTITFDPKNDTEEVLQHYTAARNIQPDGWRFLRGTPEQTKEVLDGFKVYVEDSGNGFLTHSNELFLLDGQENIRAIYKMGDQMDNEQIVKDMKTLLQ</sequence>
<dbReference type="PANTHER" id="PTHR12151:SF25">
    <property type="entry name" value="LINALOOL DEHYDRATASE_ISOMERASE DOMAIN-CONTAINING PROTEIN"/>
    <property type="match status" value="1"/>
</dbReference>
<gene>
    <name evidence="7" type="ORF">HF838_13165</name>
</gene>
<keyword evidence="5" id="KW-0812">Transmembrane</keyword>